<dbReference type="RefSeq" id="WP_154572517.1">
    <property type="nucleotide sequence ID" value="NZ_VUNB01000004.1"/>
</dbReference>
<name>A0A6A8M6S3_9FIRM</name>
<gene>
    <name evidence="1" type="ORF">FYJ66_05495</name>
</gene>
<comment type="caution">
    <text evidence="1">The sequence shown here is derived from an EMBL/GenBank/DDBJ whole genome shotgun (WGS) entry which is preliminary data.</text>
</comment>
<protein>
    <submittedName>
        <fullName evidence="1">DUF2877 domain-containing protein</fullName>
    </submittedName>
</protein>
<evidence type="ECO:0000313" key="1">
    <source>
        <dbReference type="EMBL" id="MST69045.1"/>
    </source>
</evidence>
<proteinExistence type="predicted"/>
<dbReference type="EMBL" id="VUNB01000004">
    <property type="protein sequence ID" value="MST69045.1"/>
    <property type="molecule type" value="Genomic_DNA"/>
</dbReference>
<sequence>MIKVQQTSLFVLNKLNEITRTGTSPDNHFFVHSAYERTINLMIDGQLIALQVKGSPVSPISVILPLNSTEIRDLDAHEGQEIVLEENNIVIGKTTITFDASTAVYDGYLNKYNFNADIKHLIKSIIEKAHRGGFSFLTDPAKAPDDLVLSYVKQKLKAVITYIHCGRTEAAAEAISSLIGVGTGLTPSGDDFITGMLSAFSAFPEAFNQDIVEQIRNSLSLNLQNTNEISMAFIKCALDNQFSVPVISLYQWLCSENGSPEARKSQSDKILQSFLAIGHSSGIDTLTGIWWALENLL</sequence>
<dbReference type="InterPro" id="IPR021530">
    <property type="entry name" value="AllH-like"/>
</dbReference>
<reference evidence="1" key="1">
    <citation type="submission" date="2019-09" db="EMBL/GenBank/DDBJ databases">
        <title>In-depth cultivation of the pig gut microbiome towards novel bacterial diversity and tailored functional studies.</title>
        <authorList>
            <person name="Wylensek D."/>
            <person name="Hitch T.C.A."/>
            <person name="Clavel T."/>
        </authorList>
    </citation>
    <scope>NUCLEOTIDE SEQUENCE</scope>
    <source>
        <strain evidence="1">RF-744-FAT-WT-3</strain>
    </source>
</reference>
<dbReference type="AlphaFoldDB" id="A0A6A8M6S3"/>
<dbReference type="Pfam" id="PF11392">
    <property type="entry name" value="AllH"/>
    <property type="match status" value="1"/>
</dbReference>
<organism evidence="1">
    <name type="scientific">Baileyella intestinalis</name>
    <dbReference type="NCBI Taxonomy" id="2606709"/>
    <lineage>
        <taxon>Bacteria</taxon>
        <taxon>Bacillati</taxon>
        <taxon>Bacillota</taxon>
        <taxon>Clostridia</taxon>
        <taxon>Peptostreptococcales</taxon>
        <taxon>Anaerovoracaceae</taxon>
        <taxon>Baileyella</taxon>
    </lineage>
</organism>
<accession>A0A6A8M6S3</accession>